<dbReference type="GO" id="GO:0003676">
    <property type="term" value="F:nucleic acid binding"/>
    <property type="evidence" value="ECO:0007669"/>
    <property type="project" value="InterPro"/>
</dbReference>
<dbReference type="Gene3D" id="3.30.420.10">
    <property type="entry name" value="Ribonuclease H-like superfamily/Ribonuclease H"/>
    <property type="match status" value="1"/>
</dbReference>
<name>A0A814IK76_9BILA</name>
<keyword evidence="4" id="KW-1185">Reference proteome</keyword>
<organism evidence="2 4">
    <name type="scientific">Didymodactylos carnosus</name>
    <dbReference type="NCBI Taxonomy" id="1234261"/>
    <lineage>
        <taxon>Eukaryota</taxon>
        <taxon>Metazoa</taxon>
        <taxon>Spiralia</taxon>
        <taxon>Gnathifera</taxon>
        <taxon>Rotifera</taxon>
        <taxon>Eurotatoria</taxon>
        <taxon>Bdelloidea</taxon>
        <taxon>Philodinida</taxon>
        <taxon>Philodinidae</taxon>
        <taxon>Didymodactylos</taxon>
    </lineage>
</organism>
<evidence type="ECO:0000313" key="3">
    <source>
        <dbReference type="EMBL" id="CAF3795910.1"/>
    </source>
</evidence>
<sequence>MLRRIRSYYTKKLTENEELRSKLPPFTIDQQYNVYYITKLTSRTTMDYLINIISSTTTIIVDTETDDQSHEPALIQIKPVVQPPATLPVILLEALWLPSSTSSHRKKVEQLCAAVFCTKNTIYGWGDVRKELRQFRHHDLFSTSNIIEPVDVQKEYRRYYNEKHPHEQRCPSRYQDTDDAATFTLNAPDDDIDLDPHADHVACTCPFRPYKDPKNVTAWSLQKGIKYEFNQFLDKKLTRSDWRGGIDRELGTWEFPDRRIRDDQRQIRRDLQQYAINDVLAVLAIIRERDRYKQLNNRRKVSTINLAPSPPEQLMDYENPPEAKLQPQQRISALVCESISITGMEMSRIVHVDEPLVSVLPSHCLKTQVPTRPKRLRRKPRRRSEKSRLNSNKKASKRHRKTDFKYELVKPIDPQFHPTQVRRIRHSLNLKYRRIIIKDNRLCIGLKNEESREGFNRRIPPFLFTAEHYRQLNGPPQTSPHPQELPKPLELPDQQ</sequence>
<dbReference type="AlphaFoldDB" id="A0A814IK76"/>
<accession>A0A814IK76</accession>
<feature type="compositionally biased region" description="Basic residues" evidence="1">
    <location>
        <begin position="372"/>
        <end position="385"/>
    </location>
</feature>
<evidence type="ECO:0000313" key="2">
    <source>
        <dbReference type="EMBL" id="CAF1024664.1"/>
    </source>
</evidence>
<protein>
    <submittedName>
        <fullName evidence="2">Uncharacterized protein</fullName>
    </submittedName>
</protein>
<dbReference type="Proteomes" id="UP000681722">
    <property type="component" value="Unassembled WGS sequence"/>
</dbReference>
<dbReference type="Proteomes" id="UP000663829">
    <property type="component" value="Unassembled WGS sequence"/>
</dbReference>
<gene>
    <name evidence="2" type="ORF">GPM918_LOCUS14964</name>
    <name evidence="3" type="ORF">SRO942_LOCUS14964</name>
</gene>
<dbReference type="EMBL" id="CAJOBC010003686">
    <property type="protein sequence ID" value="CAF3795910.1"/>
    <property type="molecule type" value="Genomic_DNA"/>
</dbReference>
<comment type="caution">
    <text evidence="2">The sequence shown here is derived from an EMBL/GenBank/DDBJ whole genome shotgun (WGS) entry which is preliminary data.</text>
</comment>
<dbReference type="InterPro" id="IPR036397">
    <property type="entry name" value="RNaseH_sf"/>
</dbReference>
<reference evidence="2" key="1">
    <citation type="submission" date="2021-02" db="EMBL/GenBank/DDBJ databases">
        <authorList>
            <person name="Nowell W R."/>
        </authorList>
    </citation>
    <scope>NUCLEOTIDE SEQUENCE</scope>
</reference>
<evidence type="ECO:0000256" key="1">
    <source>
        <dbReference type="SAM" id="MobiDB-lite"/>
    </source>
</evidence>
<dbReference type="EMBL" id="CAJNOQ010003686">
    <property type="protein sequence ID" value="CAF1024664.1"/>
    <property type="molecule type" value="Genomic_DNA"/>
</dbReference>
<proteinExistence type="predicted"/>
<feature type="region of interest" description="Disordered" evidence="1">
    <location>
        <begin position="368"/>
        <end position="403"/>
    </location>
</feature>
<feature type="region of interest" description="Disordered" evidence="1">
    <location>
        <begin position="471"/>
        <end position="495"/>
    </location>
</feature>
<evidence type="ECO:0000313" key="4">
    <source>
        <dbReference type="Proteomes" id="UP000663829"/>
    </source>
</evidence>